<feature type="transmembrane region" description="Helical" evidence="6">
    <location>
        <begin position="141"/>
        <end position="162"/>
    </location>
</feature>
<dbReference type="GO" id="GO:0005886">
    <property type="term" value="C:plasma membrane"/>
    <property type="evidence" value="ECO:0007669"/>
    <property type="project" value="UniProtKB-SubCell"/>
</dbReference>
<evidence type="ECO:0000256" key="5">
    <source>
        <dbReference type="ARBA" id="ARBA00023136"/>
    </source>
</evidence>
<protein>
    <submittedName>
        <fullName evidence="7">Lysine transporter LysE</fullName>
    </submittedName>
</protein>
<dbReference type="Proteomes" id="UP000352088">
    <property type="component" value="Unassembled WGS sequence"/>
</dbReference>
<evidence type="ECO:0000256" key="6">
    <source>
        <dbReference type="SAM" id="Phobius"/>
    </source>
</evidence>
<gene>
    <name evidence="7" type="ORF">B9Q54_03260</name>
    <name evidence="8" type="ORF">DSX26_01040</name>
</gene>
<evidence type="ECO:0000313" key="10">
    <source>
        <dbReference type="Proteomes" id="UP000409545"/>
    </source>
</evidence>
<comment type="subcellular location">
    <subcellularLocation>
        <location evidence="1">Cell membrane</location>
        <topology evidence="1">Multi-pass membrane protein</topology>
    </subcellularLocation>
</comment>
<reference evidence="7 10" key="1">
    <citation type="submission" date="2018-05" db="EMBL/GenBank/DDBJ databases">
        <authorList>
            <consortium name="NARMS: The National Antimicrobial Resistance Monitoring System"/>
        </authorList>
    </citation>
    <scope>NUCLEOTIDE SEQUENCE [LARGE SCALE GENOMIC DNA]</scope>
    <source>
        <strain evidence="8 9">CVM N17C548</strain>
        <strain evidence="7 10">FSIS1711007</strain>
    </source>
</reference>
<feature type="transmembrane region" description="Helical" evidence="6">
    <location>
        <begin position="108"/>
        <end position="129"/>
    </location>
</feature>
<comment type="caution">
    <text evidence="7">The sequence shown here is derived from an EMBL/GenBank/DDBJ whole genome shotgun (WGS) entry which is preliminary data.</text>
</comment>
<evidence type="ECO:0000256" key="4">
    <source>
        <dbReference type="ARBA" id="ARBA00022989"/>
    </source>
</evidence>
<keyword evidence="3 6" id="KW-0812">Transmembrane</keyword>
<dbReference type="OrthoDB" id="5361502at2"/>
<dbReference type="EMBL" id="AACGUZ010000004">
    <property type="protein sequence ID" value="EAK5103290.1"/>
    <property type="molecule type" value="Genomic_DNA"/>
</dbReference>
<evidence type="ECO:0000256" key="1">
    <source>
        <dbReference type="ARBA" id="ARBA00004651"/>
    </source>
</evidence>
<dbReference type="KEGG" id="ccoo:ATE51_01520"/>
<accession>A0A0Q2WCP4</accession>
<dbReference type="GO" id="GO:0006865">
    <property type="term" value="P:amino acid transport"/>
    <property type="evidence" value="ECO:0007669"/>
    <property type="project" value="InterPro"/>
</dbReference>
<dbReference type="PANTHER" id="PTHR38825:SF2">
    <property type="entry name" value="LYSINE TRANSPORTER LYSE"/>
    <property type="match status" value="1"/>
</dbReference>
<dbReference type="Proteomes" id="UP000409545">
    <property type="component" value="Unassembled WGS sequence"/>
</dbReference>
<evidence type="ECO:0000256" key="2">
    <source>
        <dbReference type="ARBA" id="ARBA00022475"/>
    </source>
</evidence>
<dbReference type="EMBL" id="AACQHW010000001">
    <property type="protein sequence ID" value="EAL6850052.1"/>
    <property type="molecule type" value="Genomic_DNA"/>
</dbReference>
<dbReference type="InterPro" id="IPR001123">
    <property type="entry name" value="LeuE-type"/>
</dbReference>
<evidence type="ECO:0000313" key="7">
    <source>
        <dbReference type="EMBL" id="EAK5103290.1"/>
    </source>
</evidence>
<name>A0A0Q2WCP4_CAMCO</name>
<organism evidence="7 10">
    <name type="scientific">Campylobacter coli</name>
    <dbReference type="NCBI Taxonomy" id="195"/>
    <lineage>
        <taxon>Bacteria</taxon>
        <taxon>Pseudomonadati</taxon>
        <taxon>Campylobacterota</taxon>
        <taxon>Epsilonproteobacteria</taxon>
        <taxon>Campylobacterales</taxon>
        <taxon>Campylobacteraceae</taxon>
        <taxon>Campylobacter</taxon>
    </lineage>
</organism>
<keyword evidence="4 6" id="KW-1133">Transmembrane helix</keyword>
<dbReference type="PANTHER" id="PTHR38825">
    <property type="entry name" value="LYSINE EXPORTER PROTEIN (LYSE/YGGA)"/>
    <property type="match status" value="1"/>
</dbReference>
<evidence type="ECO:0000313" key="8">
    <source>
        <dbReference type="EMBL" id="EAL6850052.1"/>
    </source>
</evidence>
<dbReference type="AlphaFoldDB" id="A0A0Q2WCP4"/>
<sequence length="200" mass="22443">MFDSFLSGVFLGFGVSVPFGPVNILILTYALKAFKNSIAVGLGAFSIDMLYLFLLQFGLLNFLDNVIFMRFLAIFGFCFLTYMAYLMLKKKNEDLHLDQHKDFKESLLKSYVKGIILNGSNPYVIGFWLSATGIVLSNQHAYSTILGLVVAILFWIGALAFVVAKYSYLFSAKVIRIINIVSALIIEYFALSLLYKTFIG</sequence>
<evidence type="ECO:0000313" key="9">
    <source>
        <dbReference type="Proteomes" id="UP000352088"/>
    </source>
</evidence>
<feature type="transmembrane region" description="Helical" evidence="6">
    <location>
        <begin position="66"/>
        <end position="88"/>
    </location>
</feature>
<dbReference type="KEGG" id="ccof:VC76_05110"/>
<feature type="transmembrane region" description="Helical" evidence="6">
    <location>
        <begin position="174"/>
        <end position="195"/>
    </location>
</feature>
<keyword evidence="5 6" id="KW-0472">Membrane</keyword>
<dbReference type="eggNOG" id="COG1280">
    <property type="taxonomic scope" value="Bacteria"/>
</dbReference>
<feature type="transmembrane region" description="Helical" evidence="6">
    <location>
        <begin position="38"/>
        <end position="60"/>
    </location>
</feature>
<proteinExistence type="predicted"/>
<dbReference type="Pfam" id="PF01810">
    <property type="entry name" value="LysE"/>
    <property type="match status" value="1"/>
</dbReference>
<feature type="transmembrane region" description="Helical" evidence="6">
    <location>
        <begin position="6"/>
        <end position="31"/>
    </location>
</feature>
<keyword evidence="2" id="KW-1003">Cell membrane</keyword>
<dbReference type="RefSeq" id="WP_002780291.1">
    <property type="nucleotide sequence ID" value="NZ_AANORL020000003.1"/>
</dbReference>
<dbReference type="STRING" id="195.ATE51_01520"/>
<evidence type="ECO:0000256" key="3">
    <source>
        <dbReference type="ARBA" id="ARBA00022692"/>
    </source>
</evidence>